<dbReference type="NCBIfam" id="TIGR00552">
    <property type="entry name" value="nadE"/>
    <property type="match status" value="1"/>
</dbReference>
<keyword evidence="5 7" id="KW-0067">ATP-binding</keyword>
<organism evidence="11 12">
    <name type="scientific">Arenicella xantha</name>
    <dbReference type="NCBI Taxonomy" id="644221"/>
    <lineage>
        <taxon>Bacteria</taxon>
        <taxon>Pseudomonadati</taxon>
        <taxon>Pseudomonadota</taxon>
        <taxon>Gammaproteobacteria</taxon>
        <taxon>Arenicellales</taxon>
        <taxon>Arenicellaceae</taxon>
        <taxon>Arenicella</taxon>
    </lineage>
</organism>
<dbReference type="OrthoDB" id="9760188at2"/>
<dbReference type="UniPathway" id="UPA00253">
    <property type="reaction ID" value="UER00334"/>
</dbReference>
<dbReference type="Proteomes" id="UP000253083">
    <property type="component" value="Unassembled WGS sequence"/>
</dbReference>
<keyword evidence="4 7" id="KW-0547">Nucleotide-binding</keyword>
<dbReference type="InterPro" id="IPR036526">
    <property type="entry name" value="C-N_Hydrolase_sf"/>
</dbReference>
<evidence type="ECO:0000313" key="11">
    <source>
        <dbReference type="EMBL" id="RBP48478.1"/>
    </source>
</evidence>
<feature type="binding site" evidence="7">
    <location>
        <begin position="290"/>
        <end position="297"/>
    </location>
    <ligand>
        <name>ATP</name>
        <dbReference type="ChEBI" id="CHEBI:30616"/>
    </ligand>
</feature>
<dbReference type="InterPro" id="IPR003010">
    <property type="entry name" value="C-N_Hydrolase"/>
</dbReference>
<comment type="caution">
    <text evidence="11">The sequence shown here is derived from an EMBL/GenBank/DDBJ whole genome shotgun (WGS) entry which is preliminary data.</text>
</comment>
<dbReference type="PIRSF" id="PIRSF006630">
    <property type="entry name" value="NADS_GAT"/>
    <property type="match status" value="1"/>
</dbReference>
<feature type="binding site" evidence="7">
    <location>
        <position position="175"/>
    </location>
    <ligand>
        <name>L-glutamine</name>
        <dbReference type="ChEBI" id="CHEBI:58359"/>
    </ligand>
</feature>
<comment type="similarity">
    <text evidence="2 7 8">In the C-terminal section; belongs to the NAD synthetase family.</text>
</comment>
<feature type="binding site" evidence="7">
    <location>
        <position position="373"/>
    </location>
    <ligand>
        <name>deamido-NAD(+)</name>
        <dbReference type="ChEBI" id="CHEBI:58437"/>
        <note>ligand shared between two neighboring subunits</note>
    </ligand>
</feature>
<evidence type="ECO:0000256" key="4">
    <source>
        <dbReference type="ARBA" id="ARBA00022741"/>
    </source>
</evidence>
<dbReference type="FunFam" id="3.40.50.620:FF:000106">
    <property type="entry name" value="Glutamine-dependent NAD(+) synthetase"/>
    <property type="match status" value="1"/>
</dbReference>
<dbReference type="InterPro" id="IPR014445">
    <property type="entry name" value="Gln-dep_NAD_synthase"/>
</dbReference>
<protein>
    <recommendedName>
        <fullName evidence="7 8">Glutamine-dependent NAD(+) synthetase</fullName>
        <ecNumber evidence="7 8">6.3.5.1</ecNumber>
    </recommendedName>
    <alternativeName>
        <fullName evidence="7 8">NAD(+) synthase [glutamine-hydrolyzing]</fullName>
    </alternativeName>
</protein>
<evidence type="ECO:0000256" key="2">
    <source>
        <dbReference type="ARBA" id="ARBA00007145"/>
    </source>
</evidence>
<dbReference type="Gene3D" id="3.40.50.620">
    <property type="entry name" value="HUPs"/>
    <property type="match status" value="1"/>
</dbReference>
<feature type="domain" description="CN hydrolase" evidence="10">
    <location>
        <begin position="5"/>
        <end position="252"/>
    </location>
</feature>
<dbReference type="HAMAP" id="MF_02090">
    <property type="entry name" value="NadE_glutamine_dep"/>
    <property type="match status" value="1"/>
</dbReference>
<dbReference type="GO" id="GO:0009435">
    <property type="term" value="P:NAD+ biosynthetic process"/>
    <property type="evidence" value="ECO:0007669"/>
    <property type="project" value="UniProtKB-UniRule"/>
</dbReference>
<dbReference type="RefSeq" id="WP_113955737.1">
    <property type="nucleotide sequence ID" value="NZ_QNRT01000007.1"/>
</dbReference>
<sequence length="545" mass="60294">MSSEINIGLAQINVTVGGIEQNVDHIIDFARRARDELACDLMVCSELVLTGYPPEDLLLRSGFNTRVQQQLQRLCETVEGIDLIVGYPKKTAAGLYNMCALIRDGRIDAEYAKIKLPNYSVFDEKRYFEPGEIACVVEYKGINLGLTVCEDIWHDGPIEAAVAEGAEVIININGSPYHSNKIPERRAVVCARANATQTPVVYVNQIGGQDELVFDGASFVTDKNGAVIHQMASFEEGLSSVVVVRDQAELTLTGSEMEPELEPLASIYNALVLGVRDYVQKNGFSGVVIGLSGGIDSALTTTIAVDALGADNVDVIMMPFRYTSDISKEDAYAEAKALGIQYHVISIEPMYDAFMQQLAPVFEGTEQDTTEENIQARCRGLTLMAYSNKTGRMVLTTGNKSEMSVGYATLYGDMVGGYNAIKDVPKVLVYELAKYRNTVSQVIPERVITREPSAELRPDQIDSDSLPPYEILDPILELYVEQDCPPAEIVAKGFAREYVTQVIRMVDRNEYKRRQAAPGVRITKRAFGRDRRYPITSGFRPEVDW</sequence>
<keyword evidence="6 7" id="KW-0520">NAD</keyword>
<accession>A0A395JFJ1</accession>
<evidence type="ECO:0000256" key="8">
    <source>
        <dbReference type="PIRNR" id="PIRNR006630"/>
    </source>
</evidence>
<comment type="caution">
    <text evidence="7">Lacks conserved residue(s) required for the propagation of feature annotation.</text>
</comment>
<keyword evidence="3 7" id="KW-0436">Ligase</keyword>
<evidence type="ECO:0000256" key="6">
    <source>
        <dbReference type="ARBA" id="ARBA00023027"/>
    </source>
</evidence>
<gene>
    <name evidence="7" type="primary">nadE</name>
    <name evidence="11" type="ORF">DFR28_10780</name>
</gene>
<feature type="binding site" evidence="7">
    <location>
        <position position="512"/>
    </location>
    <ligand>
        <name>deamido-NAD(+)</name>
        <dbReference type="ChEBI" id="CHEBI:58437"/>
        <note>ligand shared between two neighboring subunits</note>
    </ligand>
</feature>
<dbReference type="InterPro" id="IPR003694">
    <property type="entry name" value="NAD_synthase"/>
</dbReference>
<dbReference type="GO" id="GO:0005524">
    <property type="term" value="F:ATP binding"/>
    <property type="evidence" value="ECO:0007669"/>
    <property type="project" value="UniProtKB-UniRule"/>
</dbReference>
<comment type="catalytic activity">
    <reaction evidence="7 8">
        <text>deamido-NAD(+) + L-glutamine + ATP + H2O = L-glutamate + AMP + diphosphate + NAD(+) + H(+)</text>
        <dbReference type="Rhea" id="RHEA:24384"/>
        <dbReference type="ChEBI" id="CHEBI:15377"/>
        <dbReference type="ChEBI" id="CHEBI:15378"/>
        <dbReference type="ChEBI" id="CHEBI:29985"/>
        <dbReference type="ChEBI" id="CHEBI:30616"/>
        <dbReference type="ChEBI" id="CHEBI:33019"/>
        <dbReference type="ChEBI" id="CHEBI:57540"/>
        <dbReference type="ChEBI" id="CHEBI:58359"/>
        <dbReference type="ChEBI" id="CHEBI:58437"/>
        <dbReference type="ChEBI" id="CHEBI:456215"/>
        <dbReference type="EC" id="6.3.5.1"/>
    </reaction>
</comment>
<dbReference type="PANTHER" id="PTHR23090:SF9">
    <property type="entry name" value="GLUTAMINE-DEPENDENT NAD(+) SYNTHETASE"/>
    <property type="match status" value="1"/>
</dbReference>
<reference evidence="11 12" key="1">
    <citation type="submission" date="2018-06" db="EMBL/GenBank/DDBJ databases">
        <title>Genomic Encyclopedia of Type Strains, Phase IV (KMG-IV): sequencing the most valuable type-strain genomes for metagenomic binning, comparative biology and taxonomic classification.</title>
        <authorList>
            <person name="Goeker M."/>
        </authorList>
    </citation>
    <scope>NUCLEOTIDE SEQUENCE [LARGE SCALE GENOMIC DNA]</scope>
    <source>
        <strain evidence="11 12">DSM 24032</strain>
    </source>
</reference>
<evidence type="ECO:0000256" key="7">
    <source>
        <dbReference type="HAMAP-Rule" id="MF_02090"/>
    </source>
</evidence>
<feature type="binding site" evidence="7">
    <location>
        <position position="181"/>
    </location>
    <ligand>
        <name>L-glutamine</name>
        <dbReference type="ChEBI" id="CHEBI:58359"/>
    </ligand>
</feature>
<evidence type="ECO:0000259" key="10">
    <source>
        <dbReference type="PROSITE" id="PS50263"/>
    </source>
</evidence>
<dbReference type="InterPro" id="IPR014729">
    <property type="entry name" value="Rossmann-like_a/b/a_fold"/>
</dbReference>
<dbReference type="PANTHER" id="PTHR23090">
    <property type="entry name" value="NH 3 /GLUTAMINE-DEPENDENT NAD + SYNTHETASE"/>
    <property type="match status" value="1"/>
</dbReference>
<dbReference type="AlphaFoldDB" id="A0A395JFJ1"/>
<dbReference type="EC" id="6.3.5.1" evidence="7 8"/>
<dbReference type="CDD" id="cd07570">
    <property type="entry name" value="GAT_Gln-NAD-synth"/>
    <property type="match status" value="1"/>
</dbReference>
<dbReference type="GO" id="GO:0003952">
    <property type="term" value="F:NAD+ synthase (glutamine-hydrolyzing) activity"/>
    <property type="evidence" value="ECO:0007669"/>
    <property type="project" value="UniProtKB-UniRule"/>
</dbReference>
<feature type="binding site" evidence="7">
    <location>
        <position position="119"/>
    </location>
    <ligand>
        <name>L-glutamine</name>
        <dbReference type="ChEBI" id="CHEBI:58359"/>
    </ligand>
</feature>
<keyword evidence="12" id="KW-1185">Reference proteome</keyword>
<dbReference type="InterPro" id="IPR022310">
    <property type="entry name" value="NAD/GMP_synthase"/>
</dbReference>
<name>A0A395JFJ1_9GAMM</name>
<dbReference type="EMBL" id="QNRT01000007">
    <property type="protein sequence ID" value="RBP48478.1"/>
    <property type="molecule type" value="Genomic_DNA"/>
</dbReference>
<proteinExistence type="inferred from homology"/>
<dbReference type="Pfam" id="PF02540">
    <property type="entry name" value="NAD_synthase"/>
    <property type="match status" value="1"/>
</dbReference>
<dbReference type="GO" id="GO:0004359">
    <property type="term" value="F:glutaminase activity"/>
    <property type="evidence" value="ECO:0007669"/>
    <property type="project" value="InterPro"/>
</dbReference>
<evidence type="ECO:0000313" key="12">
    <source>
        <dbReference type="Proteomes" id="UP000253083"/>
    </source>
</evidence>
<dbReference type="Gene3D" id="3.60.110.10">
    <property type="entry name" value="Carbon-nitrogen hydrolase"/>
    <property type="match status" value="1"/>
</dbReference>
<dbReference type="GO" id="GO:0008795">
    <property type="term" value="F:NAD+ synthase activity"/>
    <property type="evidence" value="ECO:0007669"/>
    <property type="project" value="UniProtKB-UniRule"/>
</dbReference>
<evidence type="ECO:0000256" key="5">
    <source>
        <dbReference type="ARBA" id="ARBA00022840"/>
    </source>
</evidence>
<evidence type="ECO:0000256" key="9">
    <source>
        <dbReference type="RuleBase" id="RU003811"/>
    </source>
</evidence>
<dbReference type="Pfam" id="PF00795">
    <property type="entry name" value="CN_hydrolase"/>
    <property type="match status" value="1"/>
</dbReference>
<dbReference type="PROSITE" id="PS50263">
    <property type="entry name" value="CN_HYDROLASE"/>
    <property type="match status" value="1"/>
</dbReference>
<feature type="active site" description="For glutaminase activity" evidence="7">
    <location>
        <position position="113"/>
    </location>
</feature>
<feature type="active site" description="Proton acceptor; for glutaminase activity" evidence="7">
    <location>
        <position position="46"/>
    </location>
</feature>
<feature type="binding site" evidence="7">
    <location>
        <position position="397"/>
    </location>
    <ligand>
        <name>ATP</name>
        <dbReference type="ChEBI" id="CHEBI:30616"/>
    </ligand>
</feature>
<dbReference type="CDD" id="cd00553">
    <property type="entry name" value="NAD_synthase"/>
    <property type="match status" value="1"/>
</dbReference>
<feature type="active site" description="Nucleophile; for glutaminase activity" evidence="7">
    <location>
        <position position="149"/>
    </location>
</feature>
<dbReference type="SUPFAM" id="SSF52402">
    <property type="entry name" value="Adenine nucleotide alpha hydrolases-like"/>
    <property type="match status" value="1"/>
</dbReference>
<evidence type="ECO:0000256" key="1">
    <source>
        <dbReference type="ARBA" id="ARBA00005188"/>
    </source>
</evidence>
<dbReference type="SUPFAM" id="SSF56317">
    <property type="entry name" value="Carbon-nitrogen hydrolase"/>
    <property type="match status" value="1"/>
</dbReference>
<evidence type="ECO:0000256" key="3">
    <source>
        <dbReference type="ARBA" id="ARBA00022598"/>
    </source>
</evidence>
<comment type="pathway">
    <text evidence="1 7 8">Cofactor biosynthesis; NAD(+) biosynthesis; NAD(+) from deamido-NAD(+) (L-Gln route): step 1/1.</text>
</comment>
<dbReference type="NCBIfam" id="NF010588">
    <property type="entry name" value="PRK13981.1"/>
    <property type="match status" value="1"/>
</dbReference>
<comment type="function">
    <text evidence="7">Catalyzes the ATP-dependent amidation of deamido-NAD to form NAD. Uses L-glutamine as a nitrogen source.</text>
</comment>
<comment type="similarity">
    <text evidence="9">Belongs to the NAD synthetase family.</text>
</comment>
<feature type="binding site" evidence="7">
    <location>
        <position position="402"/>
    </location>
    <ligand>
        <name>deamido-NAD(+)</name>
        <dbReference type="ChEBI" id="CHEBI:58437"/>
        <note>ligand shared between two neighboring subunits</note>
    </ligand>
</feature>
<dbReference type="GO" id="GO:0005737">
    <property type="term" value="C:cytoplasm"/>
    <property type="evidence" value="ECO:0007669"/>
    <property type="project" value="InterPro"/>
</dbReference>
<dbReference type="InParanoid" id="A0A395JFJ1"/>